<dbReference type="EMBL" id="AP018203">
    <property type="protein sequence ID" value="BAY55200.1"/>
    <property type="molecule type" value="Genomic_DNA"/>
</dbReference>
<evidence type="ECO:0000256" key="1">
    <source>
        <dbReference type="SAM" id="Coils"/>
    </source>
</evidence>
<feature type="coiled-coil region" evidence="1">
    <location>
        <begin position="250"/>
        <end position="284"/>
    </location>
</feature>
<accession>A0A1Z4JEQ5</accession>
<evidence type="ECO:0000313" key="3">
    <source>
        <dbReference type="Proteomes" id="UP000217895"/>
    </source>
</evidence>
<name>A0A1Z4JEQ5_LEPBY</name>
<evidence type="ECO:0000313" key="2">
    <source>
        <dbReference type="EMBL" id="BAY55200.1"/>
    </source>
</evidence>
<dbReference type="AlphaFoldDB" id="A0A1Z4JEQ5"/>
<sequence length="292" mass="33082">MDNRLDMAGSIQEIAQRLTALDQKIETMGDTFTETYRSYLQQLGQTVRQQLILSCYKICTENYPKRFLALPLSQRQQLQDDLKALADQTATDLQELLQPIEHTQPEPVELPDELAALLSDEDLDDEDDEYQEELEPKTPLTPIEALTIWQEQLDRSIHKTLKTASNRANQYLQDAEILQKRIPQAVIDAASKSEGNDPNSPNLLNVLVSASEKSGTDGTPAAAAAALNALIHVVAVNLKLNELEFNDIPLMNLRNKIRDLKKQFQAIAREYQKKQREHAVLEAQHAWKSTWT</sequence>
<keyword evidence="3" id="KW-1185">Reference proteome</keyword>
<keyword evidence="1" id="KW-0175">Coiled coil</keyword>
<organism evidence="2 3">
    <name type="scientific">Leptolyngbya boryana NIES-2135</name>
    <dbReference type="NCBI Taxonomy" id="1973484"/>
    <lineage>
        <taxon>Bacteria</taxon>
        <taxon>Bacillati</taxon>
        <taxon>Cyanobacteriota</taxon>
        <taxon>Cyanophyceae</taxon>
        <taxon>Leptolyngbyales</taxon>
        <taxon>Leptolyngbyaceae</taxon>
        <taxon>Leptolyngbya group</taxon>
        <taxon>Leptolyngbya</taxon>
    </lineage>
</organism>
<dbReference type="Proteomes" id="UP000217895">
    <property type="component" value="Chromosome"/>
</dbReference>
<reference evidence="2 3" key="1">
    <citation type="submission" date="2017-06" db="EMBL/GenBank/DDBJ databases">
        <title>Genome sequencing of cyanobaciteial culture collection at National Institute for Environmental Studies (NIES).</title>
        <authorList>
            <person name="Hirose Y."/>
            <person name="Shimura Y."/>
            <person name="Fujisawa T."/>
            <person name="Nakamura Y."/>
            <person name="Kawachi M."/>
        </authorList>
    </citation>
    <scope>NUCLEOTIDE SEQUENCE [LARGE SCALE GENOMIC DNA]</scope>
    <source>
        <strain evidence="2 3">NIES-2135</strain>
    </source>
</reference>
<proteinExistence type="predicted"/>
<protein>
    <submittedName>
        <fullName evidence="2">Uncharacterized protein</fullName>
    </submittedName>
</protein>
<gene>
    <name evidence="2" type="ORF">NIES2135_20220</name>
</gene>